<protein>
    <submittedName>
        <fullName evidence="1">Unnamed protein product</fullName>
    </submittedName>
</protein>
<proteinExistence type="predicted"/>
<evidence type="ECO:0000313" key="2">
    <source>
        <dbReference type="Proteomes" id="UP001165101"/>
    </source>
</evidence>
<organism evidence="1 2">
    <name type="scientific">Candida boidinii</name>
    <name type="common">Yeast</name>
    <dbReference type="NCBI Taxonomy" id="5477"/>
    <lineage>
        <taxon>Eukaryota</taxon>
        <taxon>Fungi</taxon>
        <taxon>Dikarya</taxon>
        <taxon>Ascomycota</taxon>
        <taxon>Saccharomycotina</taxon>
        <taxon>Pichiomycetes</taxon>
        <taxon>Pichiales</taxon>
        <taxon>Pichiaceae</taxon>
        <taxon>Ogataea</taxon>
        <taxon>Ogataea/Candida clade</taxon>
    </lineage>
</organism>
<reference evidence="1" key="1">
    <citation type="submission" date="2023-04" db="EMBL/GenBank/DDBJ databases">
        <title>Candida boidinii NBRC 1967.</title>
        <authorList>
            <person name="Ichikawa N."/>
            <person name="Sato H."/>
            <person name="Tonouchi N."/>
        </authorList>
    </citation>
    <scope>NUCLEOTIDE SEQUENCE</scope>
    <source>
        <strain evidence="1">NBRC 1967</strain>
    </source>
</reference>
<name>A0ACB5TS88_CANBO</name>
<keyword evidence="2" id="KW-1185">Reference proteome</keyword>
<comment type="caution">
    <text evidence="1">The sequence shown here is derived from an EMBL/GenBank/DDBJ whole genome shotgun (WGS) entry which is preliminary data.</text>
</comment>
<dbReference type="Proteomes" id="UP001165101">
    <property type="component" value="Unassembled WGS sequence"/>
</dbReference>
<sequence length="369" mass="42273">MIIGVFKLIRNSIVTDLHSKPLKILQISNSPPPKFIKHWSVFSNHRNLNSGRICNAGQRKHDLDVISNQIGIEGREEEEGEGLDTTNNNTDTKDSLNVTTNDIGTSKKEMESDKKKKSKRMKNLKKSEEKRIILENQKLAKYIDIESYLNHAKSTNSKITSTVFQGNLYELTILEFLRNKFDITKAIHQGGKNDKGIDIRANWDLTQLKAIPSELPKESSYELVNATKRLKPLIIRKNKIKSLNVKLFVQCKCYEKSRIDAKLIREINGTYSNTVSQNSNSRVFFMLVTPTTFTRQGRIDFDLSQIPLIFCKYSKSRKIKGDGYSLKDYDWGQFESFYCNPIAHALLKGIDWTKAVNESSDKIIDLSEN</sequence>
<dbReference type="EMBL" id="BSXV01001911">
    <property type="protein sequence ID" value="GME94307.1"/>
    <property type="molecule type" value="Genomic_DNA"/>
</dbReference>
<gene>
    <name evidence="1" type="ORF">Cboi01_000347100</name>
</gene>
<accession>A0ACB5TS88</accession>
<evidence type="ECO:0000313" key="1">
    <source>
        <dbReference type="EMBL" id="GME94307.1"/>
    </source>
</evidence>